<evidence type="ECO:0000313" key="2">
    <source>
        <dbReference type="Proteomes" id="UP000224174"/>
    </source>
</evidence>
<name>A0A1D7S9T7_9CAUD</name>
<gene>
    <name evidence="1" type="ORF">RW03080701_076</name>
</gene>
<accession>A0A1D7S9T7</accession>
<evidence type="ECO:0000313" key="1">
    <source>
        <dbReference type="EMBL" id="AOO10445.1"/>
    </source>
</evidence>
<dbReference type="EMBL" id="KX349286">
    <property type="protein sequence ID" value="AOO10445.1"/>
    <property type="molecule type" value="Genomic_DNA"/>
</dbReference>
<reference evidence="1 2" key="1">
    <citation type="journal article" date="2016" name="Environ. Microbiol.">
        <title>Genomic diversification of marine cyanophages into stable ecotypes.</title>
        <authorList>
            <person name="Marston M.F."/>
            <person name="Martiny J.B."/>
        </authorList>
    </citation>
    <scope>NUCLEOTIDE SEQUENCE [LARGE SCALE GENOMIC DNA]</scope>
    <source>
        <strain evidence="1">RW_03_0807_WH8101</strain>
    </source>
</reference>
<protein>
    <submittedName>
        <fullName evidence="1">Uncharacterized protein</fullName>
    </submittedName>
</protein>
<proteinExistence type="predicted"/>
<organism evidence="1 2">
    <name type="scientific">Synechococcus phage S-RIM8</name>
    <dbReference type="NCBI Taxonomy" id="756278"/>
    <lineage>
        <taxon>Viruses</taxon>
        <taxon>Duplodnaviria</taxon>
        <taxon>Heunggongvirae</taxon>
        <taxon>Uroviricota</taxon>
        <taxon>Caudoviricetes</taxon>
        <taxon>Pantevenvirales</taxon>
        <taxon>Kyanoviridae</taxon>
        <taxon>Neptunevirus</taxon>
        <taxon>Neptunevirus srim18</taxon>
    </lineage>
</organism>
<sequence>MLRIMQYVIHNNSKEIVGTFESVYDLEIFLDGVREGRGEHYPNTDRMSPFDYLKHIGWFMTINDKCLQQFVKLTP</sequence>
<dbReference type="Proteomes" id="UP000224174">
    <property type="component" value="Segment"/>
</dbReference>